<evidence type="ECO:0000256" key="2">
    <source>
        <dbReference type="ARBA" id="ARBA00011881"/>
    </source>
</evidence>
<keyword evidence="9" id="KW-0963">Cytoplasm</keyword>
<dbReference type="EMBL" id="RXII01000023">
    <property type="protein sequence ID" value="RZN63129.1"/>
    <property type="molecule type" value="Genomic_DNA"/>
</dbReference>
<dbReference type="InterPro" id="IPR024074">
    <property type="entry name" value="AS_cat/multimer_dom_body"/>
</dbReference>
<dbReference type="EMBL" id="RCOS01000026">
    <property type="protein sequence ID" value="RSN78040.1"/>
    <property type="molecule type" value="Genomic_DNA"/>
</dbReference>
<comment type="similarity">
    <text evidence="9">Belongs to the argininosuccinate synthase family. Type 1 subfamily.</text>
</comment>
<dbReference type="FunFam" id="3.40.50.620:FF:000019">
    <property type="entry name" value="Argininosuccinate synthase"/>
    <property type="match status" value="1"/>
</dbReference>
<name>A0A3R9R9J6_9CREN</name>
<dbReference type="NCBIfam" id="NF001770">
    <property type="entry name" value="PRK00509.1"/>
    <property type="match status" value="1"/>
</dbReference>
<feature type="binding site" evidence="9">
    <location>
        <begin position="6"/>
        <end position="14"/>
    </location>
    <ligand>
        <name>ATP</name>
        <dbReference type="ChEBI" id="CHEBI:30616"/>
    </ligand>
</feature>
<evidence type="ECO:0000259" key="11">
    <source>
        <dbReference type="Pfam" id="PF20979"/>
    </source>
</evidence>
<dbReference type="RefSeq" id="WP_125670365.1">
    <property type="nucleotide sequence ID" value="NZ_RCOS01000026.1"/>
</dbReference>
<proteinExistence type="inferred from homology"/>
<comment type="catalytic activity">
    <reaction evidence="9">
        <text>L-citrulline + L-aspartate + ATP = 2-(N(omega)-L-arginino)succinate + AMP + diphosphate + H(+)</text>
        <dbReference type="Rhea" id="RHEA:10932"/>
        <dbReference type="ChEBI" id="CHEBI:15378"/>
        <dbReference type="ChEBI" id="CHEBI:29991"/>
        <dbReference type="ChEBI" id="CHEBI:30616"/>
        <dbReference type="ChEBI" id="CHEBI:33019"/>
        <dbReference type="ChEBI" id="CHEBI:57472"/>
        <dbReference type="ChEBI" id="CHEBI:57743"/>
        <dbReference type="ChEBI" id="CHEBI:456215"/>
        <dbReference type="EC" id="6.3.4.5"/>
    </reaction>
</comment>
<evidence type="ECO:0000256" key="8">
    <source>
        <dbReference type="ARBA" id="ARBA00022840"/>
    </source>
</evidence>
<dbReference type="InterPro" id="IPR014729">
    <property type="entry name" value="Rossmann-like_a/b/a_fold"/>
</dbReference>
<comment type="pathway">
    <text evidence="1 9">Amino-acid biosynthesis; L-arginine biosynthesis; L-arginine from L-ornithine and carbamoyl phosphate: step 2/3.</text>
</comment>
<reference evidence="12 14" key="1">
    <citation type="submission" date="2018-10" db="EMBL/GenBank/DDBJ databases">
        <title>Co-occurring genomic capacity for anaerobic methane metabolism and dissimilatory sulfite reduction discovered in the Korarchaeota.</title>
        <authorList>
            <person name="Mckay L.J."/>
            <person name="Dlakic M."/>
            <person name="Fields M.W."/>
            <person name="Delmont T.O."/>
            <person name="Eren A.M."/>
            <person name="Jay Z.J."/>
            <person name="Klingelsmith K.B."/>
            <person name="Rusch D.B."/>
            <person name="Inskeep W.P."/>
        </authorList>
    </citation>
    <scope>NUCLEOTIDE SEQUENCE [LARGE SCALE GENOMIC DNA]</scope>
    <source>
        <strain evidence="12 14">MDKW</strain>
    </source>
</reference>
<evidence type="ECO:0000256" key="1">
    <source>
        <dbReference type="ARBA" id="ARBA00004967"/>
    </source>
</evidence>
<dbReference type="CDD" id="cd01999">
    <property type="entry name" value="ASS"/>
    <property type="match status" value="1"/>
</dbReference>
<dbReference type="GO" id="GO:0004055">
    <property type="term" value="F:argininosuccinate synthase activity"/>
    <property type="evidence" value="ECO:0007669"/>
    <property type="project" value="UniProtKB-UniRule"/>
</dbReference>
<feature type="binding site" evidence="9">
    <location>
        <position position="119"/>
    </location>
    <ligand>
        <name>L-aspartate</name>
        <dbReference type="ChEBI" id="CHEBI:29991"/>
    </ligand>
</feature>
<dbReference type="Pfam" id="PF00764">
    <property type="entry name" value="Arginosuc_synth"/>
    <property type="match status" value="1"/>
</dbReference>
<dbReference type="Pfam" id="PF20979">
    <property type="entry name" value="Arginosuc_syn_C"/>
    <property type="match status" value="1"/>
</dbReference>
<dbReference type="GO" id="GO:0005524">
    <property type="term" value="F:ATP binding"/>
    <property type="evidence" value="ECO:0007669"/>
    <property type="project" value="UniProtKB-UniRule"/>
</dbReference>
<dbReference type="InterPro" id="IPR023434">
    <property type="entry name" value="Arginosuc_synth_type_1_subfam"/>
</dbReference>
<sequence length="402" mass="44609">MRVVLAYSGGLDTSVLLSLLKEAGSEVITVTVDVGQEDDFKEIADKAEKLGAAGHYYIDAKEEFAQDYVFPAIKANAMYQGKYPLSSAIARPLIASKLVKVAEKEDADAVVHGCSGKGNDQIRFDVTIKALNPSLKVFAPVRDWGLARDWEYEYAKSKGIPVKYKSYSVDENLWGRSIEGGVLEDPSREPPEDAFKWTVSPEKAPNEPEYLTIDFMKGVPFAVNGDALPPSRLIATLNIIAGRHGIGRIDHIEDRTVGLKSREVYECPAATVIIEAHKDLEKMVLTKRELSFKLLVDETWSDLVYTGLWVEPLKSSLDAFINNMEEKVSGSVTLKLYKGSARVVGRSSYNSLYEDKLVAYESHSTLSQEFSKGFVELWGLQSIIGFRTRRGIGVPLQESIAW</sequence>
<feature type="binding site" evidence="9">
    <location>
        <position position="123"/>
    </location>
    <ligand>
        <name>L-citrulline</name>
        <dbReference type="ChEBI" id="CHEBI:57743"/>
    </ligand>
</feature>
<evidence type="ECO:0000256" key="7">
    <source>
        <dbReference type="ARBA" id="ARBA00022741"/>
    </source>
</evidence>
<feature type="binding site" evidence="9">
    <location>
        <position position="168"/>
    </location>
    <ligand>
        <name>L-citrulline</name>
        <dbReference type="ChEBI" id="CHEBI:57743"/>
    </ligand>
</feature>
<dbReference type="AlphaFoldDB" id="A0A3R9R9J6"/>
<evidence type="ECO:0000313" key="15">
    <source>
        <dbReference type="Proteomes" id="UP000316217"/>
    </source>
</evidence>
<evidence type="ECO:0000313" key="13">
    <source>
        <dbReference type="EMBL" id="RZN63129.1"/>
    </source>
</evidence>
<dbReference type="Proteomes" id="UP000277582">
    <property type="component" value="Unassembled WGS sequence"/>
</dbReference>
<feature type="binding site" evidence="9">
    <location>
        <position position="83"/>
    </location>
    <ligand>
        <name>L-citrulline</name>
        <dbReference type="ChEBI" id="CHEBI:57743"/>
    </ligand>
</feature>
<dbReference type="UniPathway" id="UPA00068">
    <property type="reaction ID" value="UER00113"/>
</dbReference>
<dbReference type="EC" id="6.3.4.5" evidence="3 9"/>
<comment type="subcellular location">
    <subcellularLocation>
        <location evidence="9">Cytoplasm</location>
    </subcellularLocation>
</comment>
<dbReference type="GO" id="GO:0000053">
    <property type="term" value="P:argininosuccinate metabolic process"/>
    <property type="evidence" value="ECO:0007669"/>
    <property type="project" value="TreeGrafter"/>
</dbReference>
<dbReference type="PROSITE" id="PS00564">
    <property type="entry name" value="ARGININOSUCCIN_SYN_1"/>
    <property type="match status" value="1"/>
</dbReference>
<feature type="binding site" evidence="9">
    <location>
        <position position="119"/>
    </location>
    <ligand>
        <name>L-citrulline</name>
        <dbReference type="ChEBI" id="CHEBI:57743"/>
    </ligand>
</feature>
<reference evidence="13 15" key="2">
    <citation type="journal article" date="2019" name="Nat. Microbiol.">
        <title>Wide diversity of methane and short-chain alkane metabolisms in uncultured archaea.</title>
        <authorList>
            <person name="Borrel G."/>
            <person name="Adam P.S."/>
            <person name="McKay L.J."/>
            <person name="Chen L.X."/>
            <person name="Sierra-Garcia I.N."/>
            <person name="Sieber C.M."/>
            <person name="Letourneur Q."/>
            <person name="Ghozlane A."/>
            <person name="Andersen G.L."/>
            <person name="Li W.J."/>
            <person name="Hallam S.J."/>
            <person name="Muyzer G."/>
            <person name="de Oliveira V.M."/>
            <person name="Inskeep W.P."/>
            <person name="Banfield J.F."/>
            <person name="Gribaldo S."/>
        </authorList>
    </citation>
    <scope>NUCLEOTIDE SEQUENCE [LARGE SCALE GENOMIC DNA]</scope>
    <source>
        <strain evidence="13">NM4</strain>
    </source>
</reference>
<keyword evidence="6 9" id="KW-0028">Amino-acid biosynthesis</keyword>
<comment type="caution">
    <text evidence="12">The sequence shown here is derived from an EMBL/GenBank/DDBJ whole genome shotgun (WGS) entry which is preliminary data.</text>
</comment>
<keyword evidence="7 9" id="KW-0547">Nucleotide-binding</keyword>
<gene>
    <name evidence="9" type="primary">argG</name>
    <name evidence="12" type="ORF">D6D85_01740</name>
    <name evidence="13" type="ORF">EF810_01335</name>
</gene>
<keyword evidence="8 9" id="KW-0067">ATP-binding</keyword>
<evidence type="ECO:0000313" key="14">
    <source>
        <dbReference type="Proteomes" id="UP000277582"/>
    </source>
</evidence>
<keyword evidence="14" id="KW-1185">Reference proteome</keyword>
<dbReference type="InterPro" id="IPR048267">
    <property type="entry name" value="Arginosuc_syn_N"/>
</dbReference>
<dbReference type="OrthoDB" id="5877at2157"/>
<dbReference type="NCBIfam" id="NF010392">
    <property type="entry name" value="PRK13820.1"/>
    <property type="match status" value="1"/>
</dbReference>
<feature type="binding site" evidence="9">
    <location>
        <position position="265"/>
    </location>
    <ligand>
        <name>L-citrulline</name>
        <dbReference type="ChEBI" id="CHEBI:57743"/>
    </ligand>
</feature>
<dbReference type="FunFam" id="3.90.1260.10:FF:000007">
    <property type="entry name" value="Argininosuccinate synthase"/>
    <property type="match status" value="1"/>
</dbReference>
<dbReference type="InterPro" id="IPR001518">
    <property type="entry name" value="Arginosuc_synth"/>
</dbReference>
<dbReference type="NCBIfam" id="TIGR00032">
    <property type="entry name" value="argG"/>
    <property type="match status" value="1"/>
</dbReference>
<feature type="binding site" evidence="9">
    <location>
        <position position="177"/>
    </location>
    <ligand>
        <name>L-citrulline</name>
        <dbReference type="ChEBI" id="CHEBI:57743"/>
    </ligand>
</feature>
<comment type="caution">
    <text evidence="9">Lacks conserved residue(s) required for the propagation of feature annotation.</text>
</comment>
<dbReference type="SUPFAM" id="SSF52402">
    <property type="entry name" value="Adenine nucleotide alpha hydrolases-like"/>
    <property type="match status" value="1"/>
</dbReference>
<protein>
    <recommendedName>
        <fullName evidence="3 9">Argininosuccinate synthase</fullName>
        <ecNumber evidence="3 9">6.3.4.5</ecNumber>
    </recommendedName>
    <alternativeName>
        <fullName evidence="9">Citrulline--aspartate ligase</fullName>
    </alternativeName>
</protein>
<evidence type="ECO:0000259" key="10">
    <source>
        <dbReference type="Pfam" id="PF00764"/>
    </source>
</evidence>
<feature type="binding site" evidence="9">
    <location>
        <position position="253"/>
    </location>
    <ligand>
        <name>L-citrulline</name>
        <dbReference type="ChEBI" id="CHEBI:57743"/>
    </ligand>
</feature>
<dbReference type="GO" id="GO:0005737">
    <property type="term" value="C:cytoplasm"/>
    <property type="evidence" value="ECO:0007669"/>
    <property type="project" value="UniProtKB-SubCell"/>
</dbReference>
<dbReference type="Proteomes" id="UP000316217">
    <property type="component" value="Unassembled WGS sequence"/>
</dbReference>
<evidence type="ECO:0000256" key="4">
    <source>
        <dbReference type="ARBA" id="ARBA00022571"/>
    </source>
</evidence>
<feature type="domain" description="Arginosuccinate synthase C-terminal" evidence="11">
    <location>
        <begin position="167"/>
        <end position="382"/>
    </location>
</feature>
<dbReference type="Gene3D" id="3.40.50.620">
    <property type="entry name" value="HUPs"/>
    <property type="match status" value="1"/>
</dbReference>
<keyword evidence="5 9" id="KW-0436">Ligase</keyword>
<evidence type="ECO:0000313" key="12">
    <source>
        <dbReference type="EMBL" id="RSN78040.1"/>
    </source>
</evidence>
<evidence type="ECO:0000256" key="6">
    <source>
        <dbReference type="ARBA" id="ARBA00022605"/>
    </source>
</evidence>
<accession>A0A3R9R9J6</accession>
<dbReference type="GO" id="GO:0000050">
    <property type="term" value="P:urea cycle"/>
    <property type="evidence" value="ECO:0007669"/>
    <property type="project" value="TreeGrafter"/>
</dbReference>
<feature type="binding site" evidence="9">
    <location>
        <position position="113"/>
    </location>
    <ligand>
        <name>ATP</name>
        <dbReference type="ChEBI" id="CHEBI:30616"/>
    </ligand>
</feature>
<evidence type="ECO:0000256" key="3">
    <source>
        <dbReference type="ARBA" id="ARBA00012286"/>
    </source>
</evidence>
<feature type="binding site" evidence="9">
    <location>
        <position position="120"/>
    </location>
    <ligand>
        <name>L-aspartate</name>
        <dbReference type="ChEBI" id="CHEBI:29991"/>
    </ligand>
</feature>
<organism evidence="12 14">
    <name type="scientific">Candidatus Methanodesulfokora washburnensis</name>
    <dbReference type="NCBI Taxonomy" id="2478471"/>
    <lineage>
        <taxon>Archaea</taxon>
        <taxon>Thermoproteota</taxon>
        <taxon>Candidatus Korarchaeia</taxon>
        <taxon>Candidatus Korarchaeia incertae sedis</taxon>
        <taxon>Candidatus Methanodesulfokora</taxon>
    </lineage>
</organism>
<dbReference type="InterPro" id="IPR048268">
    <property type="entry name" value="Arginosuc_syn_C"/>
</dbReference>
<dbReference type="PANTHER" id="PTHR11587">
    <property type="entry name" value="ARGININOSUCCINATE SYNTHASE"/>
    <property type="match status" value="1"/>
</dbReference>
<dbReference type="GO" id="GO:0006526">
    <property type="term" value="P:L-arginine biosynthetic process"/>
    <property type="evidence" value="ECO:0007669"/>
    <property type="project" value="UniProtKB-UniRule"/>
</dbReference>
<evidence type="ECO:0000256" key="5">
    <source>
        <dbReference type="ARBA" id="ARBA00022598"/>
    </source>
</evidence>
<dbReference type="SUPFAM" id="SSF69864">
    <property type="entry name" value="Argininosuccinate synthetase, C-terminal domain"/>
    <property type="match status" value="1"/>
</dbReference>
<keyword evidence="4 9" id="KW-0055">Arginine biosynthesis</keyword>
<dbReference type="Gene3D" id="3.90.1260.10">
    <property type="entry name" value="Argininosuccinate synthetase, chain A, domain 2"/>
    <property type="match status" value="1"/>
</dbReference>
<feature type="domain" description="Arginosuccinate synthase-like N-terminal" evidence="10">
    <location>
        <begin position="2"/>
        <end position="161"/>
    </location>
</feature>
<dbReference type="PANTHER" id="PTHR11587:SF2">
    <property type="entry name" value="ARGININOSUCCINATE SYNTHASE"/>
    <property type="match status" value="1"/>
</dbReference>
<dbReference type="InterPro" id="IPR018223">
    <property type="entry name" value="Arginosuc_synth_CS"/>
</dbReference>
<evidence type="ECO:0000256" key="9">
    <source>
        <dbReference type="HAMAP-Rule" id="MF_00005"/>
    </source>
</evidence>
<dbReference type="HAMAP" id="MF_00005">
    <property type="entry name" value="Arg_succ_synth_type1"/>
    <property type="match status" value="1"/>
</dbReference>
<comment type="subunit">
    <text evidence="2 9">Homotetramer.</text>
</comment>